<comment type="similarity">
    <text evidence="6">Belongs to the major facilitator superfamily. Allantoate permease family.</text>
</comment>
<feature type="transmembrane region" description="Helical" evidence="8">
    <location>
        <begin position="303"/>
        <end position="321"/>
    </location>
</feature>
<dbReference type="Pfam" id="PF07690">
    <property type="entry name" value="MFS_1"/>
    <property type="match status" value="1"/>
</dbReference>
<dbReference type="InterPro" id="IPR029062">
    <property type="entry name" value="Class_I_gatase-like"/>
</dbReference>
<feature type="transmembrane region" description="Helical" evidence="8">
    <location>
        <begin position="156"/>
        <end position="176"/>
    </location>
</feature>
<dbReference type="InterPro" id="IPR036259">
    <property type="entry name" value="MFS_trans_sf"/>
</dbReference>
<evidence type="ECO:0000256" key="6">
    <source>
        <dbReference type="ARBA" id="ARBA00037968"/>
    </source>
</evidence>
<dbReference type="InterPro" id="IPR020846">
    <property type="entry name" value="MFS_dom"/>
</dbReference>
<evidence type="ECO:0000256" key="5">
    <source>
        <dbReference type="ARBA" id="ARBA00023136"/>
    </source>
</evidence>
<feature type="transmembrane region" description="Helical" evidence="8">
    <location>
        <begin position="94"/>
        <end position="113"/>
    </location>
</feature>
<dbReference type="GO" id="GO:0015233">
    <property type="term" value="F:pantothenate transmembrane transporter activity"/>
    <property type="evidence" value="ECO:0007669"/>
    <property type="project" value="TreeGrafter"/>
</dbReference>
<comment type="caution">
    <text evidence="10">The sequence shown here is derived from an EMBL/GenBank/DDBJ whole genome shotgun (WGS) entry which is preliminary data.</text>
</comment>
<feature type="transmembrane region" description="Helical" evidence="8">
    <location>
        <begin position="188"/>
        <end position="210"/>
    </location>
</feature>
<accession>A0A2U3DTT5</accession>
<evidence type="ECO:0000256" key="4">
    <source>
        <dbReference type="ARBA" id="ARBA00022989"/>
    </source>
</evidence>
<dbReference type="InterPro" id="IPR011701">
    <property type="entry name" value="MFS"/>
</dbReference>
<dbReference type="Gene3D" id="3.40.50.880">
    <property type="match status" value="1"/>
</dbReference>
<dbReference type="Pfam" id="PF00117">
    <property type="entry name" value="GATase"/>
    <property type="match status" value="1"/>
</dbReference>
<evidence type="ECO:0000259" key="9">
    <source>
        <dbReference type="PROSITE" id="PS50850"/>
    </source>
</evidence>
<reference evidence="10 11" key="1">
    <citation type="journal article" date="2016" name="Front. Microbiol.">
        <title>Genome and transcriptome sequences reveal the specific parasitism of the nematophagous Purpureocillium lilacinum 36-1.</title>
        <authorList>
            <person name="Xie J."/>
            <person name="Li S."/>
            <person name="Mo C."/>
            <person name="Xiao X."/>
            <person name="Peng D."/>
            <person name="Wang G."/>
            <person name="Xiao Y."/>
        </authorList>
    </citation>
    <scope>NUCLEOTIDE SEQUENCE [LARGE SCALE GENOMIC DNA]</scope>
    <source>
        <strain evidence="10 11">36-1</strain>
    </source>
</reference>
<dbReference type="PANTHER" id="PTHR43791">
    <property type="entry name" value="PERMEASE-RELATED"/>
    <property type="match status" value="1"/>
</dbReference>
<dbReference type="CDD" id="cd01741">
    <property type="entry name" value="GATase1_1"/>
    <property type="match status" value="1"/>
</dbReference>
<feature type="transmembrane region" description="Helical" evidence="8">
    <location>
        <begin position="328"/>
        <end position="347"/>
    </location>
</feature>
<feature type="domain" description="Major facilitator superfamily (MFS) profile" evidence="9">
    <location>
        <begin position="28"/>
        <end position="452"/>
    </location>
</feature>
<gene>
    <name evidence="10" type="ORF">PCL_06866</name>
</gene>
<sequence>MRSRLREYFTVNYQPGERVLVQKIDFFILTFCCLSYFINYLDRSNLANAYVSGMKTELGFKGNQLNQINTCFTVGYVLGQVPSNLSLHYVKPRIWFPLMMILWGGLTMVTASVHNPQSIMAIRFFQGICEASTFVGTHYILGAWYTERELGKRSGIFTSSGLAGTMIGGFIQTGIYKSLNGRHGLSGWRWLFIVDGLLTIPVAIYGFLLFPDTPQTTTAWYLSEEERKLAISRVPKVEEQSPITLRFLKKVLSSWYWWGFVGLWVIAGETESFSSNSLLALYLQNHPTHKYTVSQLNNYPTGVAAAGIVSTLFWAALTDFLGGKRYLVGYFIGITGVATSVMILVAHQNPTSPNSTAVVFGAYYWAGSVYACQATFFAWCNDAMRYEESVFRAVVLAGMNLGNNAVNAWWSILFYGASMAPWFIRGMWAMIACSIALVIWSAGLSYLVRRNRRRIEAEAEATAVDVYNETKLAKEETEGGGAQSLIIGAYYLVLKLWKVQVDTLFVASAVTVLPGADAGAPGHGRVSSFPRFRQGQPPQKPTESPLADRREAPRPGEEPWSPISGLTATWGQPQTLLQRHPSPPLAASHLLNARQHTLAICDTLQNCRRNSDSFALHTVITFHHTGSTMSGRAFRLAVLECDTPVPAVEQTRGSYGEVFRQLLTKGLAGVDGDKYKGAEFALSKWDVVRSQEYPKAEDVDGILLTGSKHTAFADDAWIVALVGFVKSFLETSGKPVVGICFGHQIIGRALGAKVGKSPGGWELSVDKIDATPEGRDLLGVSSLSLHQMHRDAVLEVPKGLVNLGSSPSCAIQGLYQPSRVISFQAHPEFDGFIMDEILKTRRDQGIFTDDMFADGAARAQQHHDGVLMATKIWEFLLATRS</sequence>
<keyword evidence="3 8" id="KW-0812">Transmembrane</keyword>
<dbReference type="GO" id="GO:0098717">
    <property type="term" value="P:pantothenate import across plasma membrane"/>
    <property type="evidence" value="ECO:0007669"/>
    <property type="project" value="TreeGrafter"/>
</dbReference>
<feature type="region of interest" description="Disordered" evidence="7">
    <location>
        <begin position="517"/>
        <end position="565"/>
    </location>
</feature>
<dbReference type="FunFam" id="1.20.1250.20:FF:000065">
    <property type="entry name" value="Putative MFS pantothenate transporter"/>
    <property type="match status" value="1"/>
</dbReference>
<proteinExistence type="inferred from homology"/>
<keyword evidence="4 8" id="KW-1133">Transmembrane helix</keyword>
<feature type="compositionally biased region" description="Basic and acidic residues" evidence="7">
    <location>
        <begin position="546"/>
        <end position="557"/>
    </location>
</feature>
<feature type="transmembrane region" description="Helical" evidence="8">
    <location>
        <begin position="20"/>
        <end position="38"/>
    </location>
</feature>
<organism evidence="10 11">
    <name type="scientific">Purpureocillium lilacinum</name>
    <name type="common">Paecilomyces lilacinus</name>
    <dbReference type="NCBI Taxonomy" id="33203"/>
    <lineage>
        <taxon>Eukaryota</taxon>
        <taxon>Fungi</taxon>
        <taxon>Dikarya</taxon>
        <taxon>Ascomycota</taxon>
        <taxon>Pezizomycotina</taxon>
        <taxon>Sordariomycetes</taxon>
        <taxon>Hypocreomycetidae</taxon>
        <taxon>Hypocreales</taxon>
        <taxon>Ophiocordycipitaceae</taxon>
        <taxon>Purpureocillium</taxon>
    </lineage>
</organism>
<evidence type="ECO:0000313" key="11">
    <source>
        <dbReference type="Proteomes" id="UP000245956"/>
    </source>
</evidence>
<dbReference type="PROSITE" id="PS50850">
    <property type="entry name" value="MFS"/>
    <property type="match status" value="1"/>
</dbReference>
<dbReference type="PROSITE" id="PS51273">
    <property type="entry name" value="GATASE_TYPE_1"/>
    <property type="match status" value="1"/>
</dbReference>
<feature type="transmembrane region" description="Helical" evidence="8">
    <location>
        <begin position="362"/>
        <end position="381"/>
    </location>
</feature>
<feature type="transmembrane region" description="Helical" evidence="8">
    <location>
        <begin position="393"/>
        <end position="415"/>
    </location>
</feature>
<feature type="transmembrane region" description="Helical" evidence="8">
    <location>
        <begin position="427"/>
        <end position="448"/>
    </location>
</feature>
<dbReference type="InterPro" id="IPR017926">
    <property type="entry name" value="GATASE"/>
</dbReference>
<dbReference type="PANTHER" id="PTHR43791:SF4">
    <property type="entry name" value="PANTOTHENATE TRANSPORTER FEN2"/>
    <property type="match status" value="1"/>
</dbReference>
<comment type="subcellular location">
    <subcellularLocation>
        <location evidence="1">Membrane</location>
        <topology evidence="1">Multi-pass membrane protein</topology>
    </subcellularLocation>
</comment>
<dbReference type="EMBL" id="LCWV01000031">
    <property type="protein sequence ID" value="PWI65661.1"/>
    <property type="molecule type" value="Genomic_DNA"/>
</dbReference>
<evidence type="ECO:0000256" key="1">
    <source>
        <dbReference type="ARBA" id="ARBA00004141"/>
    </source>
</evidence>
<name>A0A2U3DTT5_PURLI</name>
<dbReference type="AlphaFoldDB" id="A0A2U3DTT5"/>
<evidence type="ECO:0000256" key="2">
    <source>
        <dbReference type="ARBA" id="ARBA00022448"/>
    </source>
</evidence>
<dbReference type="InterPro" id="IPR044992">
    <property type="entry name" value="ChyE-like"/>
</dbReference>
<dbReference type="SUPFAM" id="SSF52317">
    <property type="entry name" value="Class I glutamine amidotransferase-like"/>
    <property type="match status" value="1"/>
</dbReference>
<keyword evidence="2" id="KW-0813">Transport</keyword>
<evidence type="ECO:0000256" key="7">
    <source>
        <dbReference type="SAM" id="MobiDB-lite"/>
    </source>
</evidence>
<evidence type="ECO:0000313" key="10">
    <source>
        <dbReference type="EMBL" id="PWI65661.1"/>
    </source>
</evidence>
<dbReference type="Proteomes" id="UP000245956">
    <property type="component" value="Unassembled WGS sequence"/>
</dbReference>
<evidence type="ECO:0000256" key="8">
    <source>
        <dbReference type="SAM" id="Phobius"/>
    </source>
</evidence>
<protein>
    <recommendedName>
        <fullName evidence="9">Major facilitator superfamily (MFS) profile domain-containing protein</fullName>
    </recommendedName>
</protein>
<feature type="transmembrane region" description="Helical" evidence="8">
    <location>
        <begin position="255"/>
        <end position="283"/>
    </location>
</feature>
<dbReference type="SUPFAM" id="SSF103473">
    <property type="entry name" value="MFS general substrate transporter"/>
    <property type="match status" value="1"/>
</dbReference>
<keyword evidence="5 8" id="KW-0472">Membrane</keyword>
<dbReference type="GO" id="GO:0005886">
    <property type="term" value="C:plasma membrane"/>
    <property type="evidence" value="ECO:0007669"/>
    <property type="project" value="TreeGrafter"/>
</dbReference>
<dbReference type="Gene3D" id="1.20.1250.20">
    <property type="entry name" value="MFS general substrate transporter like domains"/>
    <property type="match status" value="1"/>
</dbReference>
<evidence type="ECO:0000256" key="3">
    <source>
        <dbReference type="ARBA" id="ARBA00022692"/>
    </source>
</evidence>